<feature type="domain" description="Lysozyme inhibitor LprI-like N-terminal" evidence="2">
    <location>
        <begin position="30"/>
        <end position="109"/>
    </location>
</feature>
<dbReference type="Proteomes" id="UP000008793">
    <property type="component" value="Chromosome"/>
</dbReference>
<dbReference type="KEGG" id="ebi:EbC_04780"/>
<reference evidence="3 4" key="1">
    <citation type="journal article" date="2010" name="BMC Genomics">
        <title>Genome comparison of the epiphytic bacteria Erwinia billingiae and E. tasmaniensis with the pear pathogen E. pyrifoliae.</title>
        <authorList>
            <person name="Kube M."/>
            <person name="Migdoll A.M."/>
            <person name="Gehring I."/>
            <person name="Heitmann K."/>
            <person name="Mayer Y."/>
            <person name="Kuhl H."/>
            <person name="Knaust F."/>
            <person name="Geider K."/>
            <person name="Reinhardt R."/>
        </authorList>
    </citation>
    <scope>NUCLEOTIDE SEQUENCE [LARGE SCALE GENOMIC DNA]</scope>
    <source>
        <strain evidence="3 4">Eb661</strain>
    </source>
</reference>
<dbReference type="STRING" id="634500.EbC_04780"/>
<keyword evidence="1" id="KW-0732">Signal</keyword>
<accession>D8MMC5</accession>
<dbReference type="EMBL" id="FP236843">
    <property type="protein sequence ID" value="CAX58009.1"/>
    <property type="molecule type" value="Genomic_DNA"/>
</dbReference>
<gene>
    <name evidence="3" type="ordered locus">EbC_04780</name>
</gene>
<evidence type="ECO:0000313" key="4">
    <source>
        <dbReference type="Proteomes" id="UP000008793"/>
    </source>
</evidence>
<keyword evidence="4" id="KW-1185">Reference proteome</keyword>
<dbReference type="AlphaFoldDB" id="D8MMC5"/>
<dbReference type="PANTHER" id="PTHR39176:SF1">
    <property type="entry name" value="PERIPLASMIC PROTEIN"/>
    <property type="match status" value="1"/>
</dbReference>
<dbReference type="eggNOG" id="COG3755">
    <property type="taxonomic scope" value="Bacteria"/>
</dbReference>
<dbReference type="PANTHER" id="PTHR39176">
    <property type="entry name" value="PERIPLASMIC PROTEIN-RELATED"/>
    <property type="match status" value="1"/>
</dbReference>
<dbReference type="InterPro" id="IPR009739">
    <property type="entry name" value="LprI-like_N"/>
</dbReference>
<protein>
    <submittedName>
        <fullName evidence="3">Conserved uncharacterized protein</fullName>
    </submittedName>
</protein>
<evidence type="ECO:0000259" key="2">
    <source>
        <dbReference type="Pfam" id="PF07007"/>
    </source>
</evidence>
<dbReference type="GeneID" id="90510479"/>
<organism evidence="4">
    <name type="scientific">Erwinia billingiae (strain Eb661)</name>
    <dbReference type="NCBI Taxonomy" id="634500"/>
    <lineage>
        <taxon>Bacteria</taxon>
        <taxon>Pseudomonadati</taxon>
        <taxon>Pseudomonadota</taxon>
        <taxon>Gammaproteobacteria</taxon>
        <taxon>Enterobacterales</taxon>
        <taxon>Erwiniaceae</taxon>
        <taxon>Erwinia</taxon>
    </lineage>
</organism>
<proteinExistence type="predicted"/>
<name>D8MMC5_ERWBE</name>
<evidence type="ECO:0000256" key="1">
    <source>
        <dbReference type="SAM" id="SignalP"/>
    </source>
</evidence>
<feature type="chain" id="PRO_5003117985" evidence="1">
    <location>
        <begin position="19"/>
        <end position="133"/>
    </location>
</feature>
<evidence type="ECO:0000313" key="3">
    <source>
        <dbReference type="EMBL" id="CAX58009.1"/>
    </source>
</evidence>
<dbReference type="Pfam" id="PF07007">
    <property type="entry name" value="LprI"/>
    <property type="match status" value="1"/>
</dbReference>
<dbReference type="Gene3D" id="1.20.1270.180">
    <property type="match status" value="1"/>
</dbReference>
<dbReference type="RefSeq" id="WP_013200514.1">
    <property type="nucleotide sequence ID" value="NC_014306.1"/>
</dbReference>
<dbReference type="HOGENOM" id="CLU_128596_8_3_6"/>
<feature type="signal peptide" evidence="1">
    <location>
        <begin position="1"/>
        <end position="18"/>
    </location>
</feature>
<sequence>MKKTIAITGLLMAFYGHADVSPIDTAQQQCLDKASTTVAMQQCFSAANQAWDSEMNQQYGKLTATLNSEQKAKLRTAQRAWLKYRDSWLDATKARLSDGGTMASLQVGAQSVSLVKNQALALKSLADGNSGNP</sequence>